<evidence type="ECO:0000313" key="9">
    <source>
        <dbReference type="Proteomes" id="UP000001640"/>
    </source>
</evidence>
<feature type="compositionally biased region" description="Basic and acidic residues" evidence="6">
    <location>
        <begin position="82"/>
        <end position="105"/>
    </location>
</feature>
<dbReference type="GO" id="GO:0031124">
    <property type="term" value="P:mRNA 3'-end processing"/>
    <property type="evidence" value="ECO:0007669"/>
    <property type="project" value="EnsemblFungi"/>
</dbReference>
<evidence type="ECO:0000256" key="5">
    <source>
        <dbReference type="SAM" id="Coils"/>
    </source>
</evidence>
<feature type="compositionally biased region" description="Acidic residues" evidence="6">
    <location>
        <begin position="1"/>
        <end position="22"/>
    </location>
</feature>
<feature type="region of interest" description="Disordered" evidence="6">
    <location>
        <begin position="1"/>
        <end position="237"/>
    </location>
</feature>
<dbReference type="GO" id="GO:2001209">
    <property type="term" value="P:positive regulation of transcription elongation by RNA polymerase I"/>
    <property type="evidence" value="ECO:0007669"/>
    <property type="project" value="EnsemblFungi"/>
</dbReference>
<comment type="subcellular location">
    <subcellularLocation>
        <location evidence="1">Nucleus</location>
    </subcellularLocation>
</comment>
<evidence type="ECO:0000256" key="4">
    <source>
        <dbReference type="ARBA" id="ARBA00023242"/>
    </source>
</evidence>
<reference evidence="8 9" key="1">
    <citation type="journal article" date="2011" name="Proc. Natl. Acad. Sci. U.S.A.">
        <title>Evolutionary erosion of yeast sex chromosomes by mating-type switching accidents.</title>
        <authorList>
            <person name="Gordon J.L."/>
            <person name="Armisen D."/>
            <person name="Proux-Wera E."/>
            <person name="Oheigeartaigh S.S."/>
            <person name="Byrne K.P."/>
            <person name="Wolfe K.H."/>
        </authorList>
    </citation>
    <scope>NUCLEOTIDE SEQUENCE [LARGE SCALE GENOMIC DNA]</scope>
    <source>
        <strain evidence="9">ATCC 76901 / BCRC 22586 / CBS 4309 / NBRC 1992 / NRRL Y-12630</strain>
    </source>
</reference>
<dbReference type="GO" id="GO:0003723">
    <property type="term" value="F:RNA binding"/>
    <property type="evidence" value="ECO:0007669"/>
    <property type="project" value="EnsemblFungi"/>
</dbReference>
<evidence type="ECO:0000256" key="1">
    <source>
        <dbReference type="ARBA" id="ARBA00004123"/>
    </source>
</evidence>
<feature type="compositionally biased region" description="Basic and acidic residues" evidence="6">
    <location>
        <begin position="114"/>
        <end position="132"/>
    </location>
</feature>
<feature type="compositionally biased region" description="Acidic residues" evidence="6">
    <location>
        <begin position="47"/>
        <end position="57"/>
    </location>
</feature>
<dbReference type="GeneID" id="96903729"/>
<name>G0VF31_NAUCA</name>
<feature type="compositionally biased region" description="Acidic residues" evidence="6">
    <location>
        <begin position="183"/>
        <end position="198"/>
    </location>
</feature>
<dbReference type="GO" id="GO:0016593">
    <property type="term" value="C:Cdc73/Paf1 complex"/>
    <property type="evidence" value="ECO:0007669"/>
    <property type="project" value="EnsemblFungi"/>
</dbReference>
<feature type="compositionally biased region" description="Basic and acidic residues" evidence="6">
    <location>
        <begin position="214"/>
        <end position="224"/>
    </location>
</feature>
<keyword evidence="5" id="KW-0175">Coiled coil</keyword>
<dbReference type="KEGG" id="ncs:NCAS_0E00260"/>
<keyword evidence="4" id="KW-0539">Nucleus</keyword>
<dbReference type="GO" id="GO:0001015">
    <property type="term" value="P:snoRNA transcription by RNA polymerase II"/>
    <property type="evidence" value="ECO:0007669"/>
    <property type="project" value="EnsemblFungi"/>
</dbReference>
<evidence type="ECO:0000256" key="3">
    <source>
        <dbReference type="ARBA" id="ARBA00023163"/>
    </source>
</evidence>
<dbReference type="PANTHER" id="PTHR13115:SF8">
    <property type="entry name" value="RNA POLYMERASE-ASSOCIATED PROTEIN RTF1 HOMOLOG"/>
    <property type="match status" value="1"/>
</dbReference>
<dbReference type="AlphaFoldDB" id="G0VF31"/>
<dbReference type="OMA" id="ISGCYAR"/>
<dbReference type="GO" id="GO:0070911">
    <property type="term" value="P:global genome nucleotide-excision repair"/>
    <property type="evidence" value="ECO:0007669"/>
    <property type="project" value="EnsemblFungi"/>
</dbReference>
<dbReference type="SUPFAM" id="SSF159042">
    <property type="entry name" value="Plus3-like"/>
    <property type="match status" value="1"/>
</dbReference>
<dbReference type="GO" id="GO:0031126">
    <property type="term" value="P:sno(s)RNA 3'-end processing"/>
    <property type="evidence" value="ECO:0007669"/>
    <property type="project" value="EnsemblFungi"/>
</dbReference>
<dbReference type="EMBL" id="HE576756">
    <property type="protein sequence ID" value="CCC70096.1"/>
    <property type="molecule type" value="Genomic_DNA"/>
</dbReference>
<dbReference type="FunCoup" id="G0VF31">
    <property type="interactions" value="391"/>
</dbReference>
<dbReference type="Pfam" id="PF03126">
    <property type="entry name" value="Plus-3"/>
    <property type="match status" value="1"/>
</dbReference>
<sequence>MSDLDEDLLALAGADEEEEDEQVLTTSNKRAKNHEHASSKRKKIEVDSEAEEEDDYDPGNFGAGNISEEEEEMEQNPFPLEGKYKDEADREQLESLPEMERETLLFERSQTMRKYQERKLFRERQRNLKEQQQRNAPSEEGTKTRTSTRTTHATGHSDLKASKLSQLKKQRERKGLHRRGSDEEGSEFEEEEEEYDEEEYKKDEDSEYEEEYNPYERKGRYSEDKNDEVEWAEEQTDRETELDDFNKVKIGRSFVAKYCFYPGFNELIKGCYGKVNVGTDRRTGTTSYRMVKIEKIFLQKPYRMGEFFTNQYFGVTQGSNRKVFQMNFFSDGLFTPDEFERYVRSLDTSHITKPSIYTLKNKAKEIQSFISEPLTEQLMDTIVRNRMLFNKKLSGTNAVLEKTVLRDKLRYAQENNNERDVAKYSSQLRNLEKRLSVYEKHHENDQVGSNKLGALTSKNRKVNMDKIKNTGHEKKEEIGFDSKSDPFSRLKTRTKIYYQEVQQEENEKAKALAAEKQLKENNEAQARKENELLLAKFRRLGGLENMINSLNLDVNFDI</sequence>
<dbReference type="STRING" id="1064592.G0VF31"/>
<proteinExistence type="predicted"/>
<feature type="compositionally biased region" description="Basic residues" evidence="6">
    <location>
        <begin position="166"/>
        <end position="178"/>
    </location>
</feature>
<dbReference type="HOGENOM" id="CLU_036626_1_0_1"/>
<protein>
    <recommendedName>
        <fullName evidence="7">Plus3 domain-containing protein</fullName>
    </recommendedName>
</protein>
<dbReference type="GO" id="GO:0032968">
    <property type="term" value="P:positive regulation of transcription elongation by RNA polymerase II"/>
    <property type="evidence" value="ECO:0007669"/>
    <property type="project" value="EnsemblFungi"/>
</dbReference>
<dbReference type="GO" id="GO:0006353">
    <property type="term" value="P:DNA-templated transcription termination"/>
    <property type="evidence" value="ECO:0007669"/>
    <property type="project" value="EnsemblFungi"/>
</dbReference>
<reference key="2">
    <citation type="submission" date="2011-08" db="EMBL/GenBank/DDBJ databases">
        <title>Genome sequence of Naumovozyma castellii.</title>
        <authorList>
            <person name="Gordon J.L."/>
            <person name="Armisen D."/>
            <person name="Proux-Wera E."/>
            <person name="OhEigeartaigh S.S."/>
            <person name="Byrne K.P."/>
            <person name="Wolfe K.H."/>
        </authorList>
    </citation>
    <scope>NUCLEOTIDE SEQUENCE</scope>
    <source>
        <strain>Type strain:CBS 4309</strain>
    </source>
</reference>
<dbReference type="InterPro" id="IPR004343">
    <property type="entry name" value="Plus-3_dom"/>
</dbReference>
<dbReference type="PANTHER" id="PTHR13115">
    <property type="entry name" value="RNA POLYMERASE-ASSOCIATED PROTEIN RTF1 HOMOLOG"/>
    <property type="match status" value="1"/>
</dbReference>
<evidence type="ECO:0000256" key="2">
    <source>
        <dbReference type="ARBA" id="ARBA00023015"/>
    </source>
</evidence>
<evidence type="ECO:0000313" key="8">
    <source>
        <dbReference type="EMBL" id="CCC70096.1"/>
    </source>
</evidence>
<dbReference type="InterPro" id="IPR036128">
    <property type="entry name" value="Plus3-like_sf"/>
</dbReference>
<feature type="domain" description="Plus3" evidence="7">
    <location>
        <begin position="239"/>
        <end position="371"/>
    </location>
</feature>
<dbReference type="GO" id="GO:0006368">
    <property type="term" value="P:transcription elongation by RNA polymerase II"/>
    <property type="evidence" value="ECO:0007669"/>
    <property type="project" value="EnsemblFungi"/>
</dbReference>
<dbReference type="GO" id="GO:0090262">
    <property type="term" value="P:regulation of transcription-coupled nucleotide-excision repair"/>
    <property type="evidence" value="ECO:0007669"/>
    <property type="project" value="EnsemblFungi"/>
</dbReference>
<dbReference type="PROSITE" id="PS51360">
    <property type="entry name" value="PLUS3"/>
    <property type="match status" value="1"/>
</dbReference>
<dbReference type="GO" id="GO:0003677">
    <property type="term" value="F:DNA binding"/>
    <property type="evidence" value="ECO:0007669"/>
    <property type="project" value="InterPro"/>
</dbReference>
<evidence type="ECO:0000256" key="6">
    <source>
        <dbReference type="SAM" id="MobiDB-lite"/>
    </source>
</evidence>
<dbReference type="InParanoid" id="G0VF31"/>
<organism evidence="8 9">
    <name type="scientific">Naumovozyma castellii</name>
    <name type="common">Yeast</name>
    <name type="synonym">Saccharomyces castellii</name>
    <dbReference type="NCBI Taxonomy" id="27288"/>
    <lineage>
        <taxon>Eukaryota</taxon>
        <taxon>Fungi</taxon>
        <taxon>Dikarya</taxon>
        <taxon>Ascomycota</taxon>
        <taxon>Saccharomycotina</taxon>
        <taxon>Saccharomycetes</taxon>
        <taxon>Saccharomycetales</taxon>
        <taxon>Saccharomycetaceae</taxon>
        <taxon>Naumovozyma</taxon>
    </lineage>
</organism>
<dbReference type="Proteomes" id="UP000001640">
    <property type="component" value="Chromosome 5"/>
</dbReference>
<evidence type="ECO:0000259" key="7">
    <source>
        <dbReference type="PROSITE" id="PS51360"/>
    </source>
</evidence>
<dbReference type="RefSeq" id="XP_003676457.1">
    <property type="nucleotide sequence ID" value="XM_003676409.1"/>
</dbReference>
<dbReference type="GO" id="GO:1990269">
    <property type="term" value="F:RNA polymerase II C-terminal domain phosphoserine binding"/>
    <property type="evidence" value="ECO:0007669"/>
    <property type="project" value="EnsemblFungi"/>
</dbReference>
<feature type="coiled-coil region" evidence="5">
    <location>
        <begin position="414"/>
        <end position="441"/>
    </location>
</feature>
<feature type="compositionally biased region" description="Basic residues" evidence="6">
    <location>
        <begin position="29"/>
        <end position="43"/>
    </location>
</feature>
<dbReference type="FunFam" id="3.90.70.200:FF:000005">
    <property type="entry name" value="Related to Pol II transcription elongation factor"/>
    <property type="match status" value="1"/>
</dbReference>
<feature type="compositionally biased region" description="Acidic residues" evidence="6">
    <location>
        <begin position="225"/>
        <end position="234"/>
    </location>
</feature>
<dbReference type="OrthoDB" id="166375at2759"/>
<dbReference type="GO" id="GO:0000791">
    <property type="term" value="C:euchromatin"/>
    <property type="evidence" value="ECO:0007669"/>
    <property type="project" value="EnsemblFungi"/>
</dbReference>
<dbReference type="Gene3D" id="3.90.70.200">
    <property type="entry name" value="Plus-3 domain"/>
    <property type="match status" value="1"/>
</dbReference>
<feature type="coiled-coil region" evidence="5">
    <location>
        <begin position="501"/>
        <end position="531"/>
    </location>
</feature>
<keyword evidence="3" id="KW-0804">Transcription</keyword>
<accession>G0VF31</accession>
<gene>
    <name evidence="8" type="primary">NCAS0E00260</name>
    <name evidence="8" type="ordered locus">NCAS_0E00260</name>
</gene>
<dbReference type="GO" id="GO:0042138">
    <property type="term" value="P:meiotic DNA double-strand break formation"/>
    <property type="evidence" value="ECO:0007669"/>
    <property type="project" value="EnsemblFungi"/>
</dbReference>
<dbReference type="eggNOG" id="KOG2402">
    <property type="taxonomic scope" value="Eukaryota"/>
</dbReference>
<keyword evidence="9" id="KW-1185">Reference proteome</keyword>
<dbReference type="SMART" id="SM00719">
    <property type="entry name" value="Plus3"/>
    <property type="match status" value="1"/>
</dbReference>
<keyword evidence="2" id="KW-0805">Transcription regulation</keyword>
<feature type="compositionally biased region" description="Low complexity" evidence="6">
    <location>
        <begin position="144"/>
        <end position="154"/>
    </location>
</feature>
<dbReference type="GO" id="GO:0000122">
    <property type="term" value="P:negative regulation of transcription by RNA polymerase II"/>
    <property type="evidence" value="ECO:0007669"/>
    <property type="project" value="EnsemblFungi"/>
</dbReference>